<dbReference type="InterPro" id="IPR004107">
    <property type="entry name" value="Integrase_SAM-like_N"/>
</dbReference>
<evidence type="ECO:0000256" key="5">
    <source>
        <dbReference type="ARBA" id="ARBA00023172"/>
    </source>
</evidence>
<evidence type="ECO:0000256" key="6">
    <source>
        <dbReference type="PROSITE-ProRule" id="PRU01248"/>
    </source>
</evidence>
<evidence type="ECO:0000259" key="7">
    <source>
        <dbReference type="PROSITE" id="PS51898"/>
    </source>
</evidence>
<gene>
    <name evidence="9" type="ORF">HMPREF9460_00225</name>
</gene>
<dbReference type="Proteomes" id="UP000029585">
    <property type="component" value="Unassembled WGS sequence"/>
</dbReference>
<dbReference type="PANTHER" id="PTHR30349:SF91">
    <property type="entry name" value="INTA PROTEIN"/>
    <property type="match status" value="1"/>
</dbReference>
<dbReference type="EMBL" id="ADLO01000008">
    <property type="protein sequence ID" value="KGF57291.1"/>
    <property type="molecule type" value="Genomic_DNA"/>
</dbReference>
<keyword evidence="5" id="KW-0233">DNA recombination</keyword>
<sequence length="471" mass="53360">MAKKRKRGDGSLHLRKDGRWEGRYVVGHDEKGRPKTKNVLAKTKGECAAKLKALKESLKGLELERPRGEVTFGIWMDRWYQTYCKPAIKPKTQADYENRIYQHIIPELGHTPLSQLTQSDLQQFYHRLKQGGRLLRAEQYGPGLSDRMVKSCHVACRMALDKAVADGLILKNPAANCKAPATHPREMSVLTGEEIQRLLIQAKEDGCYELLLLELSTGLRRGEILALQWDDLDFQTGALRVERQVQRIRGELVVSEPKTRTSSRSVILPAPLLKVLKQYRKTCISRWMFPSPKKADSPLDPAAVRKKLAAVLERAGCKRVRFHDLRHTFATNALEHGMDIKTLSAIIGHVSSATTLNVYAHVTDEMRQKAADHIDRGIAGVEPPSKPAWKKETTPTPFRAVKGKYRKPGTGCMTQINDHLWEGRYSPKVDGKRIARNVYAPTEEECEQKLAELIKEMKKELEPLRAREKAC</sequence>
<dbReference type="PATRIC" id="fig|742738.3.peg.238"/>
<comment type="caution">
    <text evidence="9">The sequence shown here is derived from an EMBL/GenBank/DDBJ whole genome shotgun (WGS) entry which is preliminary data.</text>
</comment>
<dbReference type="CDD" id="cd01189">
    <property type="entry name" value="INT_ICEBs1_C_like"/>
    <property type="match status" value="1"/>
</dbReference>
<dbReference type="InterPro" id="IPR002104">
    <property type="entry name" value="Integrase_catalytic"/>
</dbReference>
<dbReference type="InterPro" id="IPR010998">
    <property type="entry name" value="Integrase_recombinase_N"/>
</dbReference>
<dbReference type="Gene3D" id="1.10.443.10">
    <property type="entry name" value="Intergrase catalytic core"/>
    <property type="match status" value="1"/>
</dbReference>
<dbReference type="Pfam" id="PF14659">
    <property type="entry name" value="Phage_int_SAM_3"/>
    <property type="match status" value="1"/>
</dbReference>
<evidence type="ECO:0000313" key="9">
    <source>
        <dbReference type="EMBL" id="KGF57291.1"/>
    </source>
</evidence>
<comment type="similarity">
    <text evidence="2">Belongs to the 'phage' integrase family.</text>
</comment>
<dbReference type="InterPro" id="IPR013762">
    <property type="entry name" value="Integrase-like_cat_sf"/>
</dbReference>
<comment type="function">
    <text evidence="1">Site-specific tyrosine recombinase, which acts by catalyzing the cutting and rejoining of the recombining DNA molecules.</text>
</comment>
<dbReference type="eggNOG" id="COG0582">
    <property type="taxonomic scope" value="Bacteria"/>
</dbReference>
<keyword evidence="4 6" id="KW-0238">DNA-binding</keyword>
<dbReference type="AlphaFoldDB" id="A0A096BE86"/>
<dbReference type="InterPro" id="IPR050090">
    <property type="entry name" value="Tyrosine_recombinase_XerCD"/>
</dbReference>
<evidence type="ECO:0000256" key="4">
    <source>
        <dbReference type="ARBA" id="ARBA00023125"/>
    </source>
</evidence>
<dbReference type="Gene3D" id="1.10.150.130">
    <property type="match status" value="1"/>
</dbReference>
<evidence type="ECO:0000259" key="8">
    <source>
        <dbReference type="PROSITE" id="PS51900"/>
    </source>
</evidence>
<accession>A0A096BE86</accession>
<reference evidence="9 10" key="1">
    <citation type="submission" date="2011-08" db="EMBL/GenBank/DDBJ databases">
        <title>The Genome Sequence of Clostridium orbiscindens 1_3_50AFAA.</title>
        <authorList>
            <consortium name="The Broad Institute Genome Sequencing Platform"/>
            <person name="Earl A."/>
            <person name="Ward D."/>
            <person name="Feldgarden M."/>
            <person name="Gevers D."/>
            <person name="Daigneault M."/>
            <person name="Strauss J."/>
            <person name="Allen-Vercoe E."/>
            <person name="Young S.K."/>
            <person name="Zeng Q."/>
            <person name="Gargeya S."/>
            <person name="Fitzgerald M."/>
            <person name="Haas B."/>
            <person name="Abouelleil A."/>
            <person name="Alvarado L."/>
            <person name="Arachchi H.M."/>
            <person name="Berlin A."/>
            <person name="Brown A."/>
            <person name="Chapman S.B."/>
            <person name="Chen Z."/>
            <person name="Dunbar C."/>
            <person name="Freedman E."/>
            <person name="Gearin G."/>
            <person name="Gellesch M."/>
            <person name="Goldberg J."/>
            <person name="Griggs A."/>
            <person name="Gujja S."/>
            <person name="Heiman D."/>
            <person name="Howarth C."/>
            <person name="Larson L."/>
            <person name="Lui A."/>
            <person name="MacDonald P.J.P."/>
            <person name="Montmayeur A."/>
            <person name="Murphy C."/>
            <person name="Neiman D."/>
            <person name="Pearson M."/>
            <person name="Priest M."/>
            <person name="Roberts A."/>
            <person name="Saif S."/>
            <person name="Shea T."/>
            <person name="Shenoy N."/>
            <person name="Sisk P."/>
            <person name="Stolte C."/>
            <person name="Sykes S."/>
            <person name="Wortman J."/>
            <person name="Nusbaum C."/>
            <person name="Birren B."/>
        </authorList>
    </citation>
    <scope>NUCLEOTIDE SEQUENCE [LARGE SCALE GENOMIC DNA]</scope>
    <source>
        <strain evidence="9 10">1_3_50AFAA</strain>
    </source>
</reference>
<dbReference type="RefSeq" id="WP_024723877.1">
    <property type="nucleotide sequence ID" value="NZ_KN174161.1"/>
</dbReference>
<evidence type="ECO:0000256" key="3">
    <source>
        <dbReference type="ARBA" id="ARBA00022908"/>
    </source>
</evidence>
<protein>
    <recommendedName>
        <fullName evidence="11">Tyr recombinase domain-containing protein</fullName>
    </recommendedName>
</protein>
<feature type="domain" description="Core-binding (CB)" evidence="8">
    <location>
        <begin position="70"/>
        <end position="164"/>
    </location>
</feature>
<name>A0A096BE86_FLAPL</name>
<evidence type="ECO:0000256" key="2">
    <source>
        <dbReference type="ARBA" id="ARBA00008857"/>
    </source>
</evidence>
<keyword evidence="3" id="KW-0229">DNA integration</keyword>
<dbReference type="SUPFAM" id="SSF56349">
    <property type="entry name" value="DNA breaking-rejoining enzymes"/>
    <property type="match status" value="1"/>
</dbReference>
<dbReference type="PROSITE" id="PS51900">
    <property type="entry name" value="CB"/>
    <property type="match status" value="1"/>
</dbReference>
<dbReference type="InterPro" id="IPR044068">
    <property type="entry name" value="CB"/>
</dbReference>
<organism evidence="9 10">
    <name type="scientific">Flavonifractor plautii 1_3_50AFAA</name>
    <dbReference type="NCBI Taxonomy" id="742738"/>
    <lineage>
        <taxon>Bacteria</taxon>
        <taxon>Bacillati</taxon>
        <taxon>Bacillota</taxon>
        <taxon>Clostridia</taxon>
        <taxon>Eubacteriales</taxon>
        <taxon>Oscillospiraceae</taxon>
        <taxon>Flavonifractor</taxon>
    </lineage>
</organism>
<feature type="domain" description="Tyr recombinase" evidence="7">
    <location>
        <begin position="185"/>
        <end position="372"/>
    </location>
</feature>
<dbReference type="GO" id="GO:0006310">
    <property type="term" value="P:DNA recombination"/>
    <property type="evidence" value="ECO:0007669"/>
    <property type="project" value="UniProtKB-KW"/>
</dbReference>
<evidence type="ECO:0000256" key="1">
    <source>
        <dbReference type="ARBA" id="ARBA00003283"/>
    </source>
</evidence>
<evidence type="ECO:0000313" key="10">
    <source>
        <dbReference type="Proteomes" id="UP000029585"/>
    </source>
</evidence>
<dbReference type="HOGENOM" id="CLU_027562_17_1_9"/>
<dbReference type="InterPro" id="IPR011010">
    <property type="entry name" value="DNA_brk_join_enz"/>
</dbReference>
<dbReference type="PROSITE" id="PS51898">
    <property type="entry name" value="TYR_RECOMBINASE"/>
    <property type="match status" value="1"/>
</dbReference>
<dbReference type="GO" id="GO:0003677">
    <property type="term" value="F:DNA binding"/>
    <property type="evidence" value="ECO:0007669"/>
    <property type="project" value="UniProtKB-UniRule"/>
</dbReference>
<dbReference type="GO" id="GO:0015074">
    <property type="term" value="P:DNA integration"/>
    <property type="evidence" value="ECO:0007669"/>
    <property type="project" value="UniProtKB-KW"/>
</dbReference>
<proteinExistence type="inferred from homology"/>
<dbReference type="Pfam" id="PF00589">
    <property type="entry name" value="Phage_integrase"/>
    <property type="match status" value="1"/>
</dbReference>
<keyword evidence="10" id="KW-1185">Reference proteome</keyword>
<evidence type="ECO:0008006" key="11">
    <source>
        <dbReference type="Google" id="ProtNLM"/>
    </source>
</evidence>
<dbReference type="PANTHER" id="PTHR30349">
    <property type="entry name" value="PHAGE INTEGRASE-RELATED"/>
    <property type="match status" value="1"/>
</dbReference>